<evidence type="ECO:0000259" key="1">
    <source>
        <dbReference type="Pfam" id="PF07727"/>
    </source>
</evidence>
<sequence>MDTPSPADSSLFVKEQKGKLAIVLLYMDDLIIIGDDKKEVHQIKSNLSVRFQMKELGELKHFLGLEVERRKDGIFLCQQKYAQELLKRYGMLDCKPTSTPTEVNTKLCSVEGRDLKDATMYRQVVGSLIYLTLTRPDIAYVVGVVSRFMQNPKKPQLEAARRILKYVKNTIDYGIFYKKGAPCEVTGYCDADYTGDHDTRRSTTGYMFTMGSEAISRCSKRQSTVSFSSTEVEYRASAMAAQECSWLSYYKTYVNRLTIQLRYIVTISRNTFGRESSVSC</sequence>
<dbReference type="Pfam" id="PF07727">
    <property type="entry name" value="RVT_2"/>
    <property type="match status" value="1"/>
</dbReference>
<proteinExistence type="predicted"/>
<evidence type="ECO:0000313" key="3">
    <source>
        <dbReference type="Proteomes" id="UP000075243"/>
    </source>
</evidence>
<reference evidence="2" key="1">
    <citation type="journal article" date="2012" name="Nat. Biotechnol.">
        <title>Draft genome sequence of pigeonpea (Cajanus cajan), an orphan legume crop of resource-poor farmers.</title>
        <authorList>
            <person name="Varshney R.K."/>
            <person name="Chen W."/>
            <person name="Li Y."/>
            <person name="Bharti A.K."/>
            <person name="Saxena R.K."/>
            <person name="Schlueter J.A."/>
            <person name="Donoghue M.T."/>
            <person name="Azam S."/>
            <person name="Fan G."/>
            <person name="Whaley A.M."/>
            <person name="Farmer A.D."/>
            <person name="Sheridan J."/>
            <person name="Iwata A."/>
            <person name="Tuteja R."/>
            <person name="Penmetsa R.V."/>
            <person name="Wu W."/>
            <person name="Upadhyaya H.D."/>
            <person name="Yang S.P."/>
            <person name="Shah T."/>
            <person name="Saxena K.B."/>
            <person name="Michael T."/>
            <person name="McCombie W.R."/>
            <person name="Yang B."/>
            <person name="Zhang G."/>
            <person name="Yang H."/>
            <person name="Wang J."/>
            <person name="Spillane C."/>
            <person name="Cook D.R."/>
            <person name="May G.D."/>
            <person name="Xu X."/>
            <person name="Jackson S.A."/>
        </authorList>
    </citation>
    <scope>NUCLEOTIDE SEQUENCE [LARGE SCALE GENOMIC DNA]</scope>
</reference>
<dbReference type="EMBL" id="KQ483474">
    <property type="protein sequence ID" value="KYP49557.1"/>
    <property type="molecule type" value="Genomic_DNA"/>
</dbReference>
<dbReference type="SUPFAM" id="SSF56672">
    <property type="entry name" value="DNA/RNA polymerases"/>
    <property type="match status" value="1"/>
</dbReference>
<gene>
    <name evidence="2" type="ORF">KK1_028753</name>
</gene>
<evidence type="ECO:0000313" key="2">
    <source>
        <dbReference type="EMBL" id="KYP49557.1"/>
    </source>
</evidence>
<dbReference type="PANTHER" id="PTHR11439">
    <property type="entry name" value="GAG-POL-RELATED RETROTRANSPOSON"/>
    <property type="match status" value="1"/>
</dbReference>
<keyword evidence="3" id="KW-1185">Reference proteome</keyword>
<dbReference type="Gramene" id="C.cajan_26917.t">
    <property type="protein sequence ID" value="C.cajan_26917.t.cds1"/>
    <property type="gene ID" value="C.cajan_26917"/>
</dbReference>
<name>A0A151S476_CAJCA</name>
<dbReference type="AlphaFoldDB" id="A0A151S476"/>
<organism evidence="2 3">
    <name type="scientific">Cajanus cajan</name>
    <name type="common">Pigeon pea</name>
    <name type="synonym">Cajanus indicus</name>
    <dbReference type="NCBI Taxonomy" id="3821"/>
    <lineage>
        <taxon>Eukaryota</taxon>
        <taxon>Viridiplantae</taxon>
        <taxon>Streptophyta</taxon>
        <taxon>Embryophyta</taxon>
        <taxon>Tracheophyta</taxon>
        <taxon>Spermatophyta</taxon>
        <taxon>Magnoliopsida</taxon>
        <taxon>eudicotyledons</taxon>
        <taxon>Gunneridae</taxon>
        <taxon>Pentapetalae</taxon>
        <taxon>rosids</taxon>
        <taxon>fabids</taxon>
        <taxon>Fabales</taxon>
        <taxon>Fabaceae</taxon>
        <taxon>Papilionoideae</taxon>
        <taxon>50 kb inversion clade</taxon>
        <taxon>NPAAA clade</taxon>
        <taxon>indigoferoid/millettioid clade</taxon>
        <taxon>Phaseoleae</taxon>
        <taxon>Cajanus</taxon>
    </lineage>
</organism>
<feature type="domain" description="Reverse transcriptase Ty1/copia-type" evidence="1">
    <location>
        <begin position="4"/>
        <end position="102"/>
    </location>
</feature>
<protein>
    <recommendedName>
        <fullName evidence="1">Reverse transcriptase Ty1/copia-type domain-containing protein</fullName>
    </recommendedName>
</protein>
<accession>A0A151S476</accession>
<dbReference type="Proteomes" id="UP000075243">
    <property type="component" value="Unassembled WGS sequence"/>
</dbReference>
<dbReference type="PANTHER" id="PTHR11439:SF475">
    <property type="entry name" value="CYSTEINE-RICH RLK (RECEPTOR-LIKE PROTEIN KINASE) 8"/>
    <property type="match status" value="1"/>
</dbReference>
<dbReference type="InterPro" id="IPR043502">
    <property type="entry name" value="DNA/RNA_pol_sf"/>
</dbReference>
<dbReference type="CDD" id="cd09272">
    <property type="entry name" value="RNase_HI_RT_Ty1"/>
    <property type="match status" value="1"/>
</dbReference>
<dbReference type="OMA" id="KFCAYEG"/>
<dbReference type="InterPro" id="IPR013103">
    <property type="entry name" value="RVT_2"/>
</dbReference>